<evidence type="ECO:0000313" key="1">
    <source>
        <dbReference type="EMBL" id="KAA4739515.1"/>
    </source>
</evidence>
<dbReference type="Pfam" id="PF05935">
    <property type="entry name" value="Arylsulfotrans"/>
    <property type="match status" value="1"/>
</dbReference>
<dbReference type="EMBL" id="VOHT01000001">
    <property type="protein sequence ID" value="TWV52676.1"/>
    <property type="molecule type" value="Genomic_DNA"/>
</dbReference>
<reference evidence="1 6" key="1">
    <citation type="journal article" date="2019" name="Nat. Med.">
        <title>A library of human gut bacterial isolates paired with longitudinal multiomics data enables mechanistic microbiome research.</title>
        <authorList>
            <person name="Poyet M."/>
            <person name="Groussin M."/>
            <person name="Gibbons S.M."/>
            <person name="Avila-Pacheco J."/>
            <person name="Jiang X."/>
            <person name="Kearney S.M."/>
            <person name="Perrotta A.R."/>
            <person name="Berdy B."/>
            <person name="Zhao S."/>
            <person name="Lieberman T.D."/>
            <person name="Swanson P.K."/>
            <person name="Smith M."/>
            <person name="Roesemann S."/>
            <person name="Alexander J.E."/>
            <person name="Rich S.A."/>
            <person name="Livny J."/>
            <person name="Vlamakis H."/>
            <person name="Clish C."/>
            <person name="Bullock K."/>
            <person name="Deik A."/>
            <person name="Scott J."/>
            <person name="Pierce K.A."/>
            <person name="Xavier R.J."/>
            <person name="Alm E.J."/>
        </authorList>
    </citation>
    <scope>NUCLEOTIDE SEQUENCE [LARGE SCALE GENOMIC DNA]</scope>
    <source>
        <strain evidence="1 6">BIOML-A106</strain>
    </source>
</reference>
<evidence type="ECO:0000313" key="2">
    <source>
        <dbReference type="EMBL" id="TWV44303.1"/>
    </source>
</evidence>
<dbReference type="EMBL" id="VWEQ01000220">
    <property type="protein sequence ID" value="KAA4739515.1"/>
    <property type="molecule type" value="Genomic_DNA"/>
</dbReference>
<dbReference type="GO" id="GO:0004062">
    <property type="term" value="F:aryl sulfotransferase activity"/>
    <property type="evidence" value="ECO:0007669"/>
    <property type="project" value="InterPro"/>
</dbReference>
<reference evidence="2 4" key="2">
    <citation type="submission" date="2019-07" db="EMBL/GenBank/DDBJ databases">
        <title>Genome sequencing of Bacteroides fragilis.</title>
        <authorList>
            <person name="Galasyn E.V."/>
            <person name="Ruoff K.L."/>
            <person name="Price C.E."/>
            <person name="Valls R.A."/>
            <person name="O'Toole G.A."/>
        </authorList>
    </citation>
    <scope>NUCLEOTIDE SEQUENCE [LARGE SCALE GENOMIC DNA]</scope>
    <source>
        <strain evidence="2 4">AD135F_1B</strain>
    </source>
</reference>
<evidence type="ECO:0000313" key="6">
    <source>
        <dbReference type="Proteomes" id="UP000479773"/>
    </source>
</evidence>
<comment type="caution">
    <text evidence="1">The sequence shown here is derived from an EMBL/GenBank/DDBJ whole genome shotgun (WGS) entry which is preliminary data.</text>
</comment>
<evidence type="ECO:0000313" key="4">
    <source>
        <dbReference type="Proteomes" id="UP000315444"/>
    </source>
</evidence>
<accession>A0A5C6JSS8</accession>
<dbReference type="Proteomes" id="UP000315444">
    <property type="component" value="Unassembled WGS sequence"/>
</dbReference>
<dbReference type="EMBL" id="VOHV01000001">
    <property type="protein sequence ID" value="TWV44303.1"/>
    <property type="molecule type" value="Genomic_DNA"/>
</dbReference>
<name>A0A5C6JSS8_BACFG</name>
<sequence>MSLQHCPVVTAEGHVLIFDNGYGCNFSGSNRHSRGEYKIVGLDVEQIWEYGKERGEDFFSPITSEVQYIEES</sequence>
<reference evidence="3 5" key="3">
    <citation type="submission" date="2019-07" db="EMBL/GenBank/DDBJ databases">
        <title>Genome Sequencing of Bacteroides fragilis.</title>
        <authorList>
            <person name="Pinto K.M."/>
            <person name="Ruoff K.L."/>
            <person name="Price C.E."/>
            <person name="Valls R.A."/>
            <person name="O'Toole G.A."/>
        </authorList>
    </citation>
    <scope>NUCLEOTIDE SEQUENCE [LARGE SCALE GENOMIC DNA]</scope>
    <source>
        <strain evidence="3 5">AD135F_3B</strain>
    </source>
</reference>
<gene>
    <name evidence="1" type="ORF">F3B44_26340</name>
    <name evidence="3" type="ORF">FSA03_03590</name>
    <name evidence="2" type="ORF">FSA06_03590</name>
</gene>
<evidence type="ECO:0000313" key="3">
    <source>
        <dbReference type="EMBL" id="TWV52676.1"/>
    </source>
</evidence>
<organism evidence="1 6">
    <name type="scientific">Bacteroides fragilis</name>
    <dbReference type="NCBI Taxonomy" id="817"/>
    <lineage>
        <taxon>Bacteria</taxon>
        <taxon>Pseudomonadati</taxon>
        <taxon>Bacteroidota</taxon>
        <taxon>Bacteroidia</taxon>
        <taxon>Bacteroidales</taxon>
        <taxon>Bacteroidaceae</taxon>
        <taxon>Bacteroides</taxon>
    </lineage>
</organism>
<protein>
    <submittedName>
        <fullName evidence="1">Uncharacterized protein</fullName>
    </submittedName>
</protein>
<proteinExistence type="predicted"/>
<dbReference type="Proteomes" id="UP000319026">
    <property type="component" value="Unassembled WGS sequence"/>
</dbReference>
<dbReference type="Proteomes" id="UP000479773">
    <property type="component" value="Unassembled WGS sequence"/>
</dbReference>
<dbReference type="RefSeq" id="WP_080695681.1">
    <property type="nucleotide sequence ID" value="NZ_JAFKPO010000001.1"/>
</dbReference>
<evidence type="ECO:0000313" key="5">
    <source>
        <dbReference type="Proteomes" id="UP000319026"/>
    </source>
</evidence>
<dbReference type="AlphaFoldDB" id="A0A5C6JSS8"/>
<dbReference type="InterPro" id="IPR010262">
    <property type="entry name" value="Arylsulfotransferase_bact"/>
</dbReference>